<dbReference type="Pfam" id="PF12867">
    <property type="entry name" value="DinB_2"/>
    <property type="match status" value="1"/>
</dbReference>
<comment type="caution">
    <text evidence="2">The sequence shown here is derived from an EMBL/GenBank/DDBJ whole genome shotgun (WGS) entry which is preliminary data.</text>
</comment>
<evidence type="ECO:0000259" key="1">
    <source>
        <dbReference type="Pfam" id="PF12867"/>
    </source>
</evidence>
<name>A0A2S7SU66_9BACT</name>
<evidence type="ECO:0000313" key="2">
    <source>
        <dbReference type="EMBL" id="PQJ10443.1"/>
    </source>
</evidence>
<proteinExistence type="predicted"/>
<dbReference type="Gene3D" id="1.20.120.450">
    <property type="entry name" value="dinb family like domain"/>
    <property type="match status" value="1"/>
</dbReference>
<evidence type="ECO:0000313" key="3">
    <source>
        <dbReference type="Proteomes" id="UP000239872"/>
    </source>
</evidence>
<dbReference type="RefSeq" id="WP_105039171.1">
    <property type="nucleotide sequence ID" value="NZ_PPSL01000003.1"/>
</dbReference>
<gene>
    <name evidence="2" type="ORF">CJD36_010730</name>
</gene>
<organism evidence="2 3">
    <name type="scientific">Flavipsychrobacter stenotrophus</name>
    <dbReference type="NCBI Taxonomy" id="2077091"/>
    <lineage>
        <taxon>Bacteria</taxon>
        <taxon>Pseudomonadati</taxon>
        <taxon>Bacteroidota</taxon>
        <taxon>Chitinophagia</taxon>
        <taxon>Chitinophagales</taxon>
        <taxon>Chitinophagaceae</taxon>
        <taxon>Flavipsychrobacter</taxon>
    </lineage>
</organism>
<dbReference type="EMBL" id="PPSL01000003">
    <property type="protein sequence ID" value="PQJ10443.1"/>
    <property type="molecule type" value="Genomic_DNA"/>
</dbReference>
<feature type="domain" description="DinB-like" evidence="1">
    <location>
        <begin position="18"/>
        <end position="159"/>
    </location>
</feature>
<dbReference type="Proteomes" id="UP000239872">
    <property type="component" value="Unassembled WGS sequence"/>
</dbReference>
<accession>A0A2S7SU66</accession>
<dbReference type="SUPFAM" id="SSF109854">
    <property type="entry name" value="DinB/YfiT-like putative metalloenzymes"/>
    <property type="match status" value="1"/>
</dbReference>
<keyword evidence="3" id="KW-1185">Reference proteome</keyword>
<dbReference type="AlphaFoldDB" id="A0A2S7SU66"/>
<protein>
    <submittedName>
        <fullName evidence="2">DinB family protein</fullName>
    </submittedName>
</protein>
<reference evidence="2 3" key="1">
    <citation type="submission" date="2018-01" db="EMBL/GenBank/DDBJ databases">
        <title>A novel member of the phylum Bacteroidetes isolated from glacier ice.</title>
        <authorList>
            <person name="Liu Q."/>
            <person name="Xin Y.-H."/>
        </authorList>
    </citation>
    <scope>NUCLEOTIDE SEQUENCE [LARGE SCALE GENOMIC DNA]</scope>
    <source>
        <strain evidence="2 3">RB1R16</strain>
    </source>
</reference>
<sequence>MKNETYSRYDTTLLHIIAVLESIDRPDINTIPFEGSWTAGQVTDHVVKSMDNMGHVLRNSTQPTDRPYDQHKAMLEKVFLDYEHKMKSPDFIIPTNDPLEKTELIDKLATIREDTLDAIATLDLTEMCMSFEMPGMGHITRYEFIWFTIYHTQRHTQQLEKIKEVLDRSQEQ</sequence>
<dbReference type="OrthoDB" id="679284at2"/>
<dbReference type="InterPro" id="IPR034660">
    <property type="entry name" value="DinB/YfiT-like"/>
</dbReference>
<dbReference type="InterPro" id="IPR024775">
    <property type="entry name" value="DinB-like"/>
</dbReference>